<dbReference type="STRING" id="1742972.COMA1_30492"/>
<proteinExistence type="predicted"/>
<accession>A0A0S4LI46</accession>
<dbReference type="Proteomes" id="UP000199032">
    <property type="component" value="Unassembled WGS sequence"/>
</dbReference>
<protein>
    <submittedName>
        <fullName evidence="1">Uncharacterized protein</fullName>
    </submittedName>
</protein>
<keyword evidence="2" id="KW-1185">Reference proteome</keyword>
<organism evidence="1 2">
    <name type="scientific">Candidatus Nitrospira nitrosa</name>
    <dbReference type="NCBI Taxonomy" id="1742972"/>
    <lineage>
        <taxon>Bacteria</taxon>
        <taxon>Pseudomonadati</taxon>
        <taxon>Nitrospirota</taxon>
        <taxon>Nitrospiria</taxon>
        <taxon>Nitrospirales</taxon>
        <taxon>Nitrospiraceae</taxon>
        <taxon>Nitrospira</taxon>
    </lineage>
</organism>
<name>A0A0S4LI46_9BACT</name>
<evidence type="ECO:0000313" key="2">
    <source>
        <dbReference type="Proteomes" id="UP000199032"/>
    </source>
</evidence>
<sequence length="43" mass="4260">MRVVFSVDTSKLASASLTAFEVGKALAMAGSSKTTEVPAATAG</sequence>
<reference evidence="1 2" key="1">
    <citation type="submission" date="2015-10" db="EMBL/GenBank/DDBJ databases">
        <authorList>
            <person name="Gilbert D.G."/>
        </authorList>
    </citation>
    <scope>NUCLEOTIDE SEQUENCE [LARGE SCALE GENOMIC DNA]</scope>
    <source>
        <strain evidence="1">COMA1</strain>
    </source>
</reference>
<gene>
    <name evidence="1" type="ORF">COMA1_30492</name>
</gene>
<dbReference type="AlphaFoldDB" id="A0A0S4LI46"/>
<dbReference type="EMBL" id="CZQA01000009">
    <property type="protein sequence ID" value="CUS37260.1"/>
    <property type="molecule type" value="Genomic_DNA"/>
</dbReference>
<evidence type="ECO:0000313" key="1">
    <source>
        <dbReference type="EMBL" id="CUS37260.1"/>
    </source>
</evidence>